<proteinExistence type="predicted"/>
<dbReference type="InterPro" id="IPR044209">
    <property type="entry name" value="MOS11"/>
</dbReference>
<comment type="caution">
    <text evidence="3">The sequence shown here is derived from an EMBL/GenBank/DDBJ whole genome shotgun (WGS) entry which is preliminary data.</text>
</comment>
<evidence type="ECO:0000259" key="2">
    <source>
        <dbReference type="Pfam" id="PF18592"/>
    </source>
</evidence>
<dbReference type="PANTHER" id="PTHR47701">
    <property type="entry name" value="PROTEIN MODIFIER OF SNC1 11"/>
    <property type="match status" value="1"/>
</dbReference>
<dbReference type="GO" id="GO:0016973">
    <property type="term" value="P:poly(A)+ mRNA export from nucleus"/>
    <property type="evidence" value="ECO:0007669"/>
    <property type="project" value="InterPro"/>
</dbReference>
<feature type="region of interest" description="Disordered" evidence="1">
    <location>
        <begin position="385"/>
        <end position="420"/>
    </location>
</feature>
<evidence type="ECO:0000313" key="3">
    <source>
        <dbReference type="EMBL" id="KAG6521514.1"/>
    </source>
</evidence>
<dbReference type="Pfam" id="PF18592">
    <property type="entry name" value="Tho1_MOS11_C"/>
    <property type="match status" value="1"/>
</dbReference>
<dbReference type="EMBL" id="JACMSC010000005">
    <property type="protein sequence ID" value="KAG6521514.1"/>
    <property type="molecule type" value="Genomic_DNA"/>
</dbReference>
<dbReference type="InterPro" id="IPR040746">
    <property type="entry name" value="THO1_MOS11_C"/>
</dbReference>
<dbReference type="AlphaFoldDB" id="A0A8J5H6K8"/>
<dbReference type="PANTHER" id="PTHR47701:SF2">
    <property type="entry name" value="PROTEIN MODIFIER OF SNC1 11"/>
    <property type="match status" value="1"/>
</dbReference>
<dbReference type="Proteomes" id="UP000734854">
    <property type="component" value="Unassembled WGS sequence"/>
</dbReference>
<sequence>MDLPLSEAAMEDPLAGAAPFATKLAPPAPHQSNVHGNAEEDGKQGRAEGRRAGKLVGVSSGSASVSETSPVTDLERKLRRAERFGVQVVLSEEEKRNSRAERFGIDSNMSGSKIARQAEEQKRKARAERFGLKVDNPVDEAAKKKARLERFAPNSKLTTSEEEKMKARAIRFSQDSSKVNGRLNSDTHIGISITRSPFSNCATRVRHMKSKISLLVLKHDFDGTSHLVEMYISGKDKLRYINRDFPQPALVDPTFRRWHTENAIVKGWLTNYIDASLIGNFIRFPIAKSVWGVLATTYFDGSDTSQVYDLHCRVTRLKQAGGDHLDSLVQEDRVYLFLDGLDDHLDNIRSDILQLQSFPTLEQAFAHVRRETTRQLVMTNHPVNDLHGASLATRGPRSSPRVPPHVGSQPSFGRRTDPTTKALPCSHCGGVKHSRDNCGLSKASLVDERDVGKEDSLFGPMVRPGRVAVAGAATQTIGQNVDLGQTIGQDGPS</sequence>
<feature type="region of interest" description="Disordered" evidence="1">
    <location>
        <begin position="1"/>
        <end position="78"/>
    </location>
</feature>
<accession>A0A8J5H6K8</accession>
<feature type="compositionally biased region" description="Basic and acidic residues" evidence="1">
    <location>
        <begin position="37"/>
        <end position="51"/>
    </location>
</feature>
<reference evidence="3 4" key="1">
    <citation type="submission" date="2020-08" db="EMBL/GenBank/DDBJ databases">
        <title>Plant Genome Project.</title>
        <authorList>
            <person name="Zhang R.-G."/>
        </authorList>
    </citation>
    <scope>NUCLEOTIDE SEQUENCE [LARGE SCALE GENOMIC DNA]</scope>
    <source>
        <tissue evidence="3">Rhizome</tissue>
    </source>
</reference>
<feature type="compositionally biased region" description="Low complexity" evidence="1">
    <location>
        <begin position="56"/>
        <end position="71"/>
    </location>
</feature>
<organism evidence="3 4">
    <name type="scientific">Zingiber officinale</name>
    <name type="common">Ginger</name>
    <name type="synonym">Amomum zingiber</name>
    <dbReference type="NCBI Taxonomy" id="94328"/>
    <lineage>
        <taxon>Eukaryota</taxon>
        <taxon>Viridiplantae</taxon>
        <taxon>Streptophyta</taxon>
        <taxon>Embryophyta</taxon>
        <taxon>Tracheophyta</taxon>
        <taxon>Spermatophyta</taxon>
        <taxon>Magnoliopsida</taxon>
        <taxon>Liliopsida</taxon>
        <taxon>Zingiberales</taxon>
        <taxon>Zingiberaceae</taxon>
        <taxon>Zingiber</taxon>
    </lineage>
</organism>
<feature type="domain" description="THO1-MOS11 C-terminal" evidence="2">
    <location>
        <begin position="71"/>
        <end position="104"/>
    </location>
</feature>
<dbReference type="GO" id="GO:0005634">
    <property type="term" value="C:nucleus"/>
    <property type="evidence" value="ECO:0007669"/>
    <property type="project" value="TreeGrafter"/>
</dbReference>
<gene>
    <name evidence="3" type="ORF">ZIOFF_018637</name>
</gene>
<protein>
    <recommendedName>
        <fullName evidence="2">THO1-MOS11 C-terminal domain-containing protein</fullName>
    </recommendedName>
</protein>
<name>A0A8J5H6K8_ZINOF</name>
<evidence type="ECO:0000256" key="1">
    <source>
        <dbReference type="SAM" id="MobiDB-lite"/>
    </source>
</evidence>
<evidence type="ECO:0000313" key="4">
    <source>
        <dbReference type="Proteomes" id="UP000734854"/>
    </source>
</evidence>
<keyword evidence="4" id="KW-1185">Reference proteome</keyword>